<sequence>MLWFALGMAAYGAGAFAESIHSLSGFNAFNFKLWYISGALVGGWALVTGLLYLILRKKTADILMLIGAAYILVAAVYVLLSPVSVIPDGNRLNGSAFEWEFIRPMTRVVHLYSFVLLTGAAFFSAFQYSKSTRFRTRFFGILIITIGGLLPGFGKSHSNMDISIIFYFTELVGLLLIFTGSLVLKNDNEAVVKSFHANINS</sequence>
<feature type="transmembrane region" description="Helical" evidence="1">
    <location>
        <begin position="164"/>
        <end position="184"/>
    </location>
</feature>
<protein>
    <recommendedName>
        <fullName evidence="4">DUF998 domain-containing protein</fullName>
    </recommendedName>
</protein>
<feature type="transmembrane region" description="Helical" evidence="1">
    <location>
        <begin position="33"/>
        <end position="55"/>
    </location>
</feature>
<keyword evidence="1" id="KW-0472">Membrane</keyword>
<organism evidence="2 3">
    <name type="scientific">Lacibacter luteus</name>
    <dbReference type="NCBI Taxonomy" id="2508719"/>
    <lineage>
        <taxon>Bacteria</taxon>
        <taxon>Pseudomonadati</taxon>
        <taxon>Bacteroidota</taxon>
        <taxon>Chitinophagia</taxon>
        <taxon>Chitinophagales</taxon>
        <taxon>Chitinophagaceae</taxon>
        <taxon>Lacibacter</taxon>
    </lineage>
</organism>
<comment type="caution">
    <text evidence="2">The sequence shown here is derived from an EMBL/GenBank/DDBJ whole genome shotgun (WGS) entry which is preliminary data.</text>
</comment>
<accession>A0A4Q1CIK7</accession>
<keyword evidence="1" id="KW-0812">Transmembrane</keyword>
<dbReference type="Proteomes" id="UP000290204">
    <property type="component" value="Unassembled WGS sequence"/>
</dbReference>
<proteinExistence type="predicted"/>
<evidence type="ECO:0000313" key="3">
    <source>
        <dbReference type="Proteomes" id="UP000290204"/>
    </source>
</evidence>
<reference evidence="2 3" key="1">
    <citation type="submission" date="2019-01" db="EMBL/GenBank/DDBJ databases">
        <title>Lacibacter sp. strain TTM-7.</title>
        <authorList>
            <person name="Chen W.-M."/>
        </authorList>
    </citation>
    <scope>NUCLEOTIDE SEQUENCE [LARGE SCALE GENOMIC DNA]</scope>
    <source>
        <strain evidence="2 3">TTM-7</strain>
    </source>
</reference>
<evidence type="ECO:0008006" key="4">
    <source>
        <dbReference type="Google" id="ProtNLM"/>
    </source>
</evidence>
<dbReference type="OrthoDB" id="658447at2"/>
<evidence type="ECO:0000313" key="2">
    <source>
        <dbReference type="EMBL" id="RXK59899.1"/>
    </source>
</evidence>
<dbReference type="AlphaFoldDB" id="A0A4Q1CIK7"/>
<dbReference type="RefSeq" id="WP_129131273.1">
    <property type="nucleotide sequence ID" value="NZ_SDHW01000003.1"/>
</dbReference>
<feature type="transmembrane region" description="Helical" evidence="1">
    <location>
        <begin position="109"/>
        <end position="126"/>
    </location>
</feature>
<feature type="transmembrane region" description="Helical" evidence="1">
    <location>
        <begin position="62"/>
        <end position="80"/>
    </location>
</feature>
<dbReference type="EMBL" id="SDHW01000003">
    <property type="protein sequence ID" value="RXK59899.1"/>
    <property type="molecule type" value="Genomic_DNA"/>
</dbReference>
<evidence type="ECO:0000256" key="1">
    <source>
        <dbReference type="SAM" id="Phobius"/>
    </source>
</evidence>
<name>A0A4Q1CIK7_9BACT</name>
<feature type="transmembrane region" description="Helical" evidence="1">
    <location>
        <begin position="138"/>
        <end position="158"/>
    </location>
</feature>
<keyword evidence="3" id="KW-1185">Reference proteome</keyword>
<keyword evidence="1" id="KW-1133">Transmembrane helix</keyword>
<gene>
    <name evidence="2" type="ORF">ESA94_12680</name>
</gene>